<dbReference type="EMBL" id="VFSV01000036">
    <property type="protein sequence ID" value="TRD15677.1"/>
    <property type="molecule type" value="Genomic_DNA"/>
</dbReference>
<dbReference type="InterPro" id="IPR041492">
    <property type="entry name" value="HAD_2"/>
</dbReference>
<comment type="cofactor">
    <cofactor evidence="1">
        <name>Mg(2+)</name>
        <dbReference type="ChEBI" id="CHEBI:18420"/>
    </cofactor>
</comment>
<comment type="similarity">
    <text evidence="2">Belongs to the HAD-like hydrolase superfamily. CbbY/CbbZ/Gph/YieH family.</text>
</comment>
<dbReference type="Gene3D" id="3.40.50.1000">
    <property type="entry name" value="HAD superfamily/HAD-like"/>
    <property type="match status" value="1"/>
</dbReference>
<evidence type="ECO:0000256" key="2">
    <source>
        <dbReference type="ARBA" id="ARBA00006171"/>
    </source>
</evidence>
<dbReference type="InterPro" id="IPR036412">
    <property type="entry name" value="HAD-like_sf"/>
</dbReference>
<gene>
    <name evidence="5" type="ORF">FEV53_15450</name>
</gene>
<evidence type="ECO:0000256" key="3">
    <source>
        <dbReference type="ARBA" id="ARBA00022723"/>
    </source>
</evidence>
<dbReference type="InterPro" id="IPR023198">
    <property type="entry name" value="PGP-like_dom2"/>
</dbReference>
<dbReference type="GO" id="GO:0046872">
    <property type="term" value="F:metal ion binding"/>
    <property type="evidence" value="ECO:0007669"/>
    <property type="project" value="UniProtKB-KW"/>
</dbReference>
<dbReference type="InterPro" id="IPR023214">
    <property type="entry name" value="HAD_sf"/>
</dbReference>
<dbReference type="PANTHER" id="PTHR46193:SF10">
    <property type="entry name" value="6-PHOSPHOGLUCONATE PHOSPHATASE"/>
    <property type="match status" value="1"/>
</dbReference>
<keyword evidence="4" id="KW-0460">Magnesium</keyword>
<dbReference type="SFLD" id="SFLDG01135">
    <property type="entry name" value="C1.5.6:_HAD__Beta-PGM__Phospha"/>
    <property type="match status" value="1"/>
</dbReference>
<evidence type="ECO:0000256" key="4">
    <source>
        <dbReference type="ARBA" id="ARBA00022842"/>
    </source>
</evidence>
<accession>A0A547PNF6</accession>
<dbReference type="PRINTS" id="PR00413">
    <property type="entry name" value="HADHALOGNASE"/>
</dbReference>
<dbReference type="OrthoDB" id="9797743at2"/>
<name>A0A547PNF6_9RHOB</name>
<dbReference type="SFLD" id="SFLDG01129">
    <property type="entry name" value="C1.5:_HAD__Beta-PGM__Phosphata"/>
    <property type="match status" value="1"/>
</dbReference>
<dbReference type="RefSeq" id="WP_142835695.1">
    <property type="nucleotide sequence ID" value="NZ_VFSV01000036.1"/>
</dbReference>
<reference evidence="5 6" key="1">
    <citation type="submission" date="2019-06" db="EMBL/GenBank/DDBJ databases">
        <title>Paenimaribius caenipelagi gen. nov., sp. nov., isolated from a tidal flat.</title>
        <authorList>
            <person name="Yoon J.-H."/>
        </authorList>
    </citation>
    <scope>NUCLEOTIDE SEQUENCE [LARGE SCALE GENOMIC DNA]</scope>
    <source>
        <strain evidence="5 6">JBTF-M29</strain>
    </source>
</reference>
<dbReference type="GO" id="GO:0003824">
    <property type="term" value="F:catalytic activity"/>
    <property type="evidence" value="ECO:0007669"/>
    <property type="project" value="UniProtKB-ARBA"/>
</dbReference>
<comment type="caution">
    <text evidence="5">The sequence shown here is derived from an EMBL/GenBank/DDBJ whole genome shotgun (WGS) entry which is preliminary data.</text>
</comment>
<evidence type="ECO:0000313" key="6">
    <source>
        <dbReference type="Proteomes" id="UP000318590"/>
    </source>
</evidence>
<organism evidence="5 6">
    <name type="scientific">Palleronia caenipelagi</name>
    <dbReference type="NCBI Taxonomy" id="2489174"/>
    <lineage>
        <taxon>Bacteria</taxon>
        <taxon>Pseudomonadati</taxon>
        <taxon>Pseudomonadota</taxon>
        <taxon>Alphaproteobacteria</taxon>
        <taxon>Rhodobacterales</taxon>
        <taxon>Roseobacteraceae</taxon>
        <taxon>Palleronia</taxon>
    </lineage>
</organism>
<proteinExistence type="inferred from homology"/>
<dbReference type="PANTHER" id="PTHR46193">
    <property type="entry name" value="6-PHOSPHOGLUCONATE PHOSPHATASE"/>
    <property type="match status" value="1"/>
</dbReference>
<dbReference type="SFLD" id="SFLDS00003">
    <property type="entry name" value="Haloacid_Dehalogenase"/>
    <property type="match status" value="1"/>
</dbReference>
<dbReference type="Pfam" id="PF13419">
    <property type="entry name" value="HAD_2"/>
    <property type="match status" value="1"/>
</dbReference>
<dbReference type="SUPFAM" id="SSF56784">
    <property type="entry name" value="HAD-like"/>
    <property type="match status" value="1"/>
</dbReference>
<dbReference type="Proteomes" id="UP000318590">
    <property type="component" value="Unassembled WGS sequence"/>
</dbReference>
<dbReference type="InterPro" id="IPR051600">
    <property type="entry name" value="Beta-PGM-like"/>
</dbReference>
<evidence type="ECO:0000313" key="5">
    <source>
        <dbReference type="EMBL" id="TRD15677.1"/>
    </source>
</evidence>
<keyword evidence="6" id="KW-1185">Reference proteome</keyword>
<dbReference type="InterPro" id="IPR006439">
    <property type="entry name" value="HAD-SF_hydro_IA"/>
</dbReference>
<protein>
    <submittedName>
        <fullName evidence="5">HAD family phosphatase</fullName>
    </submittedName>
</protein>
<dbReference type="AlphaFoldDB" id="A0A547PNF6"/>
<dbReference type="NCBIfam" id="TIGR01509">
    <property type="entry name" value="HAD-SF-IA-v3"/>
    <property type="match status" value="1"/>
</dbReference>
<dbReference type="Gene3D" id="1.10.150.240">
    <property type="entry name" value="Putative phosphatase, domain 2"/>
    <property type="match status" value="1"/>
</dbReference>
<evidence type="ECO:0000256" key="1">
    <source>
        <dbReference type="ARBA" id="ARBA00001946"/>
    </source>
</evidence>
<keyword evidence="3" id="KW-0479">Metal-binding</keyword>
<sequence>MTEEGHIEYLRPEVALVIFDFDGVVADSEMISLGTLQASLCDLGIDMSLEALQARFLGTSVRTIATFLEDNGRGDSFEAFRRDWEARLFTQFRSALRPMSGIESLLDDLDDAGIAYCIASSSSFERLGVALSAIGLEQRFNHVFSAELVSRGKPAPDLFLHAAEKLATRPEECVVIEDSPVGIAAAEAAGMRAIGFLGGDHLARPMLHNAHAELLKTKGASCVVRSHTQIRLTRRQLGRASRPR</sequence>